<dbReference type="EC" id="4.1.2.4" evidence="7"/>
<comment type="catalytic activity">
    <reaction evidence="5 7">
        <text>2-deoxy-D-ribose 5-phosphate = D-glyceraldehyde 3-phosphate + acetaldehyde</text>
        <dbReference type="Rhea" id="RHEA:12821"/>
        <dbReference type="ChEBI" id="CHEBI:15343"/>
        <dbReference type="ChEBI" id="CHEBI:59776"/>
        <dbReference type="ChEBI" id="CHEBI:62877"/>
        <dbReference type="EC" id="4.1.2.4"/>
    </reaction>
</comment>
<sequence length="215" mass="23161">MELNKYIDHTLLKPNAVEAELVTLCKEAKEYHFASVCVNPCNVALVKKELAGSDVMTCSVIGFPFGTQTTQVKCAETEQALKDGADEIDMVINIGKLLEGNTSYVEKEIAALASICHAKKAHLKVIVETCYLSEKDIANVCVAVEQAGADFIKTSTGYGSRGASLEDISLFKKYLKKDTKIKASGGIRSREDALKYIEAGCSRIGTSSGVKIING</sequence>
<dbReference type="InterPro" id="IPR028581">
    <property type="entry name" value="DeoC_typeI"/>
</dbReference>
<dbReference type="PANTHER" id="PTHR10889">
    <property type="entry name" value="DEOXYRIBOSE-PHOSPHATE ALDOLASE"/>
    <property type="match status" value="1"/>
</dbReference>
<feature type="active site" description="Schiff-base intermediate with acetaldehyde" evidence="7">
    <location>
        <position position="153"/>
    </location>
</feature>
<keyword evidence="4 7" id="KW-0704">Schiff base</keyword>
<dbReference type="Gene3D" id="3.20.20.70">
    <property type="entry name" value="Aldolase class I"/>
    <property type="match status" value="1"/>
</dbReference>
<feature type="active site" description="Proton donor/acceptor" evidence="7">
    <location>
        <position position="182"/>
    </location>
</feature>
<keyword evidence="3 7" id="KW-0456">Lyase</keyword>
<feature type="active site" description="Proton donor/acceptor" evidence="7">
    <location>
        <position position="89"/>
    </location>
</feature>
<dbReference type="EMBL" id="CP048020">
    <property type="protein sequence ID" value="QHX44222.1"/>
    <property type="molecule type" value="Genomic_DNA"/>
</dbReference>
<comment type="function">
    <text evidence="6 7">Catalyzes a reversible aldol reaction between acetaldehyde and D-glyceraldehyde 3-phosphate to generate 2-deoxy-D-ribose 5-phosphate.</text>
</comment>
<dbReference type="UniPathway" id="UPA00002">
    <property type="reaction ID" value="UER00468"/>
</dbReference>
<dbReference type="HAMAP" id="MF_00114">
    <property type="entry name" value="DeoC_type1"/>
    <property type="match status" value="1"/>
</dbReference>
<comment type="subcellular location">
    <subcellularLocation>
        <location evidence="7">Cytoplasm</location>
    </subcellularLocation>
</comment>
<dbReference type="SUPFAM" id="SSF51569">
    <property type="entry name" value="Aldolase"/>
    <property type="match status" value="1"/>
</dbReference>
<dbReference type="RefSeq" id="WP_162664499.1">
    <property type="nucleotide sequence ID" value="NZ_CP048020.1"/>
</dbReference>
<comment type="pathway">
    <text evidence="7">Carbohydrate degradation; 2-deoxy-D-ribose 1-phosphate degradation; D-glyceraldehyde 3-phosphate and acetaldehyde from 2-deoxy-alpha-D-ribose 1-phosphate: step 2/2.</text>
</comment>
<accession>A0A6P1Y5N0</accession>
<proteinExistence type="inferred from homology"/>
<organism evidence="8 9">
    <name type="scientific">Treponema vincentii</name>
    <dbReference type="NCBI Taxonomy" id="69710"/>
    <lineage>
        <taxon>Bacteria</taxon>
        <taxon>Pseudomonadati</taxon>
        <taxon>Spirochaetota</taxon>
        <taxon>Spirochaetia</taxon>
        <taxon>Spirochaetales</taxon>
        <taxon>Treponemataceae</taxon>
        <taxon>Treponema</taxon>
    </lineage>
</organism>
<dbReference type="GO" id="GO:0006018">
    <property type="term" value="P:2-deoxyribose 1-phosphate catabolic process"/>
    <property type="evidence" value="ECO:0007669"/>
    <property type="project" value="UniProtKB-UniRule"/>
</dbReference>
<dbReference type="InterPro" id="IPR011343">
    <property type="entry name" value="DeoC"/>
</dbReference>
<keyword evidence="2 7" id="KW-0963">Cytoplasm</keyword>
<dbReference type="SMART" id="SM01133">
    <property type="entry name" value="DeoC"/>
    <property type="match status" value="1"/>
</dbReference>
<comment type="similarity">
    <text evidence="1 7">Belongs to the DeoC/FbaB aldolase family. DeoC type 1 subfamily.</text>
</comment>
<dbReference type="InterPro" id="IPR002915">
    <property type="entry name" value="DeoC/FbaB/LacD_aldolase"/>
</dbReference>
<evidence type="ECO:0000256" key="6">
    <source>
        <dbReference type="ARBA" id="ARBA00056337"/>
    </source>
</evidence>
<dbReference type="GO" id="GO:0004139">
    <property type="term" value="F:deoxyribose-phosphate aldolase activity"/>
    <property type="evidence" value="ECO:0007669"/>
    <property type="project" value="UniProtKB-UniRule"/>
</dbReference>
<dbReference type="FunFam" id="3.20.20.70:FF:000044">
    <property type="entry name" value="Deoxyribose-phosphate aldolase"/>
    <property type="match status" value="1"/>
</dbReference>
<dbReference type="InterPro" id="IPR013785">
    <property type="entry name" value="Aldolase_TIM"/>
</dbReference>
<gene>
    <name evidence="7 8" type="primary">deoC</name>
    <name evidence="8" type="ORF">GWP43_13010</name>
</gene>
<evidence type="ECO:0000313" key="9">
    <source>
        <dbReference type="Proteomes" id="UP000464374"/>
    </source>
</evidence>
<dbReference type="GO" id="GO:0009264">
    <property type="term" value="P:deoxyribonucleotide catabolic process"/>
    <property type="evidence" value="ECO:0007669"/>
    <property type="project" value="UniProtKB-UniRule"/>
</dbReference>
<reference evidence="8 9" key="1">
    <citation type="submission" date="2020-01" db="EMBL/GenBank/DDBJ databases">
        <title>Complete genome sequence of a human oral phylogroup 1 Treponema sp. strain ATCC 700766, originally isolated from periodontitis dental plaque.</title>
        <authorList>
            <person name="Chan Y."/>
            <person name="Huo Y.-B."/>
            <person name="Yu X.-L."/>
            <person name="Zeng H."/>
            <person name="Leung W.-K."/>
            <person name="Watt R.M."/>
        </authorList>
    </citation>
    <scope>NUCLEOTIDE SEQUENCE [LARGE SCALE GENOMIC DNA]</scope>
    <source>
        <strain evidence="8 9">OMZ 804</strain>
    </source>
</reference>
<dbReference type="NCBIfam" id="TIGR00126">
    <property type="entry name" value="deoC"/>
    <property type="match status" value="1"/>
</dbReference>
<dbReference type="Proteomes" id="UP000464374">
    <property type="component" value="Chromosome"/>
</dbReference>
<dbReference type="PANTHER" id="PTHR10889:SF1">
    <property type="entry name" value="DEOXYRIBOSE-PHOSPHATE ALDOLASE"/>
    <property type="match status" value="1"/>
</dbReference>
<evidence type="ECO:0000256" key="4">
    <source>
        <dbReference type="ARBA" id="ARBA00023270"/>
    </source>
</evidence>
<protein>
    <recommendedName>
        <fullName evidence="7">Deoxyribose-phosphate aldolase</fullName>
        <shortName evidence="7">DERA</shortName>
        <ecNumber evidence="7">4.1.2.4</ecNumber>
    </recommendedName>
    <alternativeName>
        <fullName evidence="7">2-deoxy-D-ribose 5-phosphate aldolase</fullName>
    </alternativeName>
    <alternativeName>
        <fullName evidence="7">Phosphodeoxyriboaldolase</fullName>
        <shortName evidence="7">Deoxyriboaldolase</shortName>
    </alternativeName>
</protein>
<evidence type="ECO:0000256" key="5">
    <source>
        <dbReference type="ARBA" id="ARBA00048791"/>
    </source>
</evidence>
<evidence type="ECO:0000256" key="3">
    <source>
        <dbReference type="ARBA" id="ARBA00023239"/>
    </source>
</evidence>
<dbReference type="AlphaFoldDB" id="A0A6P1Y5N0"/>
<dbReference type="GO" id="GO:0016052">
    <property type="term" value="P:carbohydrate catabolic process"/>
    <property type="evidence" value="ECO:0007669"/>
    <property type="project" value="TreeGrafter"/>
</dbReference>
<evidence type="ECO:0000256" key="7">
    <source>
        <dbReference type="HAMAP-Rule" id="MF_00114"/>
    </source>
</evidence>
<evidence type="ECO:0000256" key="1">
    <source>
        <dbReference type="ARBA" id="ARBA00010936"/>
    </source>
</evidence>
<dbReference type="GO" id="GO:0005737">
    <property type="term" value="C:cytoplasm"/>
    <property type="evidence" value="ECO:0007669"/>
    <property type="project" value="UniProtKB-SubCell"/>
</dbReference>
<evidence type="ECO:0000256" key="2">
    <source>
        <dbReference type="ARBA" id="ARBA00022490"/>
    </source>
</evidence>
<evidence type="ECO:0000313" key="8">
    <source>
        <dbReference type="EMBL" id="QHX44222.1"/>
    </source>
</evidence>
<dbReference type="Pfam" id="PF01791">
    <property type="entry name" value="DeoC"/>
    <property type="match status" value="1"/>
</dbReference>
<dbReference type="PIRSF" id="PIRSF001357">
    <property type="entry name" value="DeoC"/>
    <property type="match status" value="1"/>
</dbReference>
<dbReference type="CDD" id="cd00959">
    <property type="entry name" value="DeoC"/>
    <property type="match status" value="1"/>
</dbReference>
<dbReference type="KEGG" id="trz:GWP43_13010"/>
<name>A0A6P1Y5N0_9SPIR</name>